<feature type="signal peptide" evidence="1">
    <location>
        <begin position="1"/>
        <end position="19"/>
    </location>
</feature>
<accession>A0A285QG93</accession>
<evidence type="ECO:0000313" key="2">
    <source>
        <dbReference type="EMBL" id="SOB80538.1"/>
    </source>
</evidence>
<sequence>MLRRLLVLLAAGLCLSAAAPQPLAPTIHVVRHFDTPAGERDPALTEVGRQRAAALVRWFEGKPLAAIYVTNFRRSRATIAPLAAARGLNPTIYGPAPDPALIERLRAERGPVLIVGHSNTVPDIVAMLGGARPAPLTHPDFGDVWTIAAGSVAKTQIDP</sequence>
<name>A0A285QG93_9SPHN</name>
<dbReference type="Proteomes" id="UP000219494">
    <property type="component" value="Unassembled WGS sequence"/>
</dbReference>
<dbReference type="OrthoDB" id="3296006at2"/>
<dbReference type="RefSeq" id="WP_097062922.1">
    <property type="nucleotide sequence ID" value="NZ_OBMI01000001.1"/>
</dbReference>
<keyword evidence="3" id="KW-1185">Reference proteome</keyword>
<evidence type="ECO:0000256" key="1">
    <source>
        <dbReference type="SAM" id="SignalP"/>
    </source>
</evidence>
<organism evidence="2 3">
    <name type="scientific">Sphingomonas guangdongensis</name>
    <dbReference type="NCBI Taxonomy" id="1141890"/>
    <lineage>
        <taxon>Bacteria</taxon>
        <taxon>Pseudomonadati</taxon>
        <taxon>Pseudomonadota</taxon>
        <taxon>Alphaproteobacteria</taxon>
        <taxon>Sphingomonadales</taxon>
        <taxon>Sphingomonadaceae</taxon>
        <taxon>Sphingomonas</taxon>
    </lineage>
</organism>
<dbReference type="SUPFAM" id="SSF53254">
    <property type="entry name" value="Phosphoglycerate mutase-like"/>
    <property type="match status" value="1"/>
</dbReference>
<dbReference type="AlphaFoldDB" id="A0A285QG93"/>
<dbReference type="CDD" id="cd07067">
    <property type="entry name" value="HP_PGM_like"/>
    <property type="match status" value="1"/>
</dbReference>
<reference evidence="2 3" key="1">
    <citation type="submission" date="2017-07" db="EMBL/GenBank/DDBJ databases">
        <authorList>
            <person name="Sun Z.S."/>
            <person name="Albrecht U."/>
            <person name="Echele G."/>
            <person name="Lee C.C."/>
        </authorList>
    </citation>
    <scope>NUCLEOTIDE SEQUENCE [LARGE SCALE GENOMIC DNA]</scope>
    <source>
        <strain evidence="2 3">CGMCC 1.12672</strain>
    </source>
</reference>
<dbReference type="InterPro" id="IPR029033">
    <property type="entry name" value="His_PPase_superfam"/>
</dbReference>
<dbReference type="Pfam" id="PF00300">
    <property type="entry name" value="His_Phos_1"/>
    <property type="match status" value="1"/>
</dbReference>
<gene>
    <name evidence="2" type="ORF">SAMN06297144_1111</name>
</gene>
<evidence type="ECO:0000313" key="3">
    <source>
        <dbReference type="Proteomes" id="UP000219494"/>
    </source>
</evidence>
<keyword evidence="1" id="KW-0732">Signal</keyword>
<protein>
    <submittedName>
        <fullName evidence="2">Histidine phosphatase superfamily (Branch 1)</fullName>
    </submittedName>
</protein>
<feature type="chain" id="PRO_5013398080" evidence="1">
    <location>
        <begin position="20"/>
        <end position="159"/>
    </location>
</feature>
<dbReference type="InterPro" id="IPR013078">
    <property type="entry name" value="His_Pase_superF_clade-1"/>
</dbReference>
<dbReference type="Gene3D" id="3.40.50.1240">
    <property type="entry name" value="Phosphoglycerate mutase-like"/>
    <property type="match status" value="1"/>
</dbReference>
<proteinExistence type="predicted"/>
<dbReference type="EMBL" id="OBMI01000001">
    <property type="protein sequence ID" value="SOB80538.1"/>
    <property type="molecule type" value="Genomic_DNA"/>
</dbReference>